<accession>A0ABS3QCU8</accession>
<sequence>MVLFLDIFNFFLLAARLLMSTSEGPGRPSGLVLRVEPVFGAAPLVLNSPTYQTGKLNKLAISRLRFYLTTVVLRYADGRTYAEPASHHLIDTDPEAMASLTVALPGAPAGKLRYLTFSVGVDSAANVAGALGGDLDPARGMYWAWHSGYVNAKLEGSAPQLATPHHEFAYHIGGFRAPFNTRRTMTLAVPASIATGGRLVLRADVARWLDALPIAQLADVQIPNAAAMTVADACSRMFYLYEPPVHAGR</sequence>
<keyword evidence="3" id="KW-1185">Reference proteome</keyword>
<evidence type="ECO:0000313" key="2">
    <source>
        <dbReference type="EMBL" id="MBO2009059.1"/>
    </source>
</evidence>
<proteinExistence type="predicted"/>
<dbReference type="RefSeq" id="WP_208174683.1">
    <property type="nucleotide sequence ID" value="NZ_JAGETZ010000003.1"/>
</dbReference>
<comment type="caution">
    <text evidence="2">The sequence shown here is derived from an EMBL/GenBank/DDBJ whole genome shotgun (WGS) entry which is preliminary data.</text>
</comment>
<evidence type="ECO:0000313" key="3">
    <source>
        <dbReference type="Proteomes" id="UP000664369"/>
    </source>
</evidence>
<dbReference type="Pfam" id="PF20243">
    <property type="entry name" value="MbnP"/>
    <property type="match status" value="1"/>
</dbReference>
<evidence type="ECO:0000259" key="1">
    <source>
        <dbReference type="Pfam" id="PF20243"/>
    </source>
</evidence>
<protein>
    <recommendedName>
        <fullName evidence="1">Copper-binding protein MbnP-like domain-containing protein</fullName>
    </recommendedName>
</protein>
<organism evidence="2 3">
    <name type="scientific">Hymenobacter negativus</name>
    <dbReference type="NCBI Taxonomy" id="2795026"/>
    <lineage>
        <taxon>Bacteria</taxon>
        <taxon>Pseudomonadati</taxon>
        <taxon>Bacteroidota</taxon>
        <taxon>Cytophagia</taxon>
        <taxon>Cytophagales</taxon>
        <taxon>Hymenobacteraceae</taxon>
        <taxon>Hymenobacter</taxon>
    </lineage>
</organism>
<dbReference type="InterPro" id="IPR046863">
    <property type="entry name" value="MbnP-like_dom"/>
</dbReference>
<name>A0ABS3QCU8_9BACT</name>
<gene>
    <name evidence="2" type="ORF">J4E00_08345</name>
</gene>
<feature type="domain" description="Copper-binding protein MbnP-like" evidence="1">
    <location>
        <begin position="30"/>
        <end position="218"/>
    </location>
</feature>
<dbReference type="Proteomes" id="UP000664369">
    <property type="component" value="Unassembled WGS sequence"/>
</dbReference>
<reference evidence="2 3" key="1">
    <citation type="submission" date="2021-03" db="EMBL/GenBank/DDBJ databases">
        <authorList>
            <person name="Kim M.K."/>
        </authorList>
    </citation>
    <scope>NUCLEOTIDE SEQUENCE [LARGE SCALE GENOMIC DNA]</scope>
    <source>
        <strain evidence="2 3">BT442</strain>
    </source>
</reference>
<dbReference type="EMBL" id="JAGETZ010000003">
    <property type="protein sequence ID" value="MBO2009059.1"/>
    <property type="molecule type" value="Genomic_DNA"/>
</dbReference>